<evidence type="ECO:0000313" key="4">
    <source>
        <dbReference type="Proteomes" id="UP001358417"/>
    </source>
</evidence>
<feature type="chain" id="PRO_5043485626" evidence="2">
    <location>
        <begin position="24"/>
        <end position="873"/>
    </location>
</feature>
<proteinExistence type="predicted"/>
<keyword evidence="1" id="KW-1133">Transmembrane helix</keyword>
<evidence type="ECO:0000256" key="1">
    <source>
        <dbReference type="SAM" id="Phobius"/>
    </source>
</evidence>
<sequence length="873" mass="95811">MKWHTSLLVTATLYIIYARRVSATHPKAQLSRICCGAHQTLPDRLPIELNPATLVHDDKHRQNPTFLIVYPASFMASKTAFMAPQIRYDLKRNTQGCVPKLSDDDAREILNLSGSYLGRTLPGSIIDPAINLALLQIAAKMHELLIVASVATVVLHFIRKELVHGEGLPLGMLMGAFMFSGLSYFWSPELIGSWGAEFAFSSKIRILIVLLFAGLFATLAGPASAVLLIPEEQPWIAGGSTYYLPASVDQLWPTMINASTDTMRELCSEEKLEHGLCLTGGYLSLWNARDLVDVFRRPAYIPGSRHNLTTNMILGPRGIDVTNNLEMTRGLRYSGSFRGYACETAVIGTRIVDAMYHKRLLQDWVTEVMAIGLNSRWLRPTESNYKYFRSITATTSSRVPAVRVSCTSAQHLSSRSGRLEMPVLGAEHCSPSTKATRFVQHDWLADPELHQFRAFWKDGQRELGTASGILVVELPTDPNDESIAVVGCAVDARWADGSTITSDLRSYATSSNLDLKFDAPVSLGPVFKGPSTNLGQTSYSEFRPVQSNPSSTRITLSRDWLFSSVSTNFNPDNSTVTPSRQGGWTAANFHTFLGNTSIFSDIVGSLEASIEKWNGETPGTVNRTVALEWLLALVVTDALSRTGSEHILNTTGPVSSWTIRDYVHARDFQNELFRGGHALVRPTVDGQHPVATEAKLEITIGGFSYQAMSLTDYLAIALLTLHIVVSLSHVALLFRSGESSSAWASIAELLVLAQNSRLADVALRDANVSIACAGTYAKMARVYTVTPWDAVGRREGRANVEMLFDERMDRGNAGRDVALGALHHRGQMPWLQRRDGGTIVVLGNVERDVVYGYADGRAGSSTGRRLSSDRATI</sequence>
<dbReference type="EMBL" id="JAVRRD010000044">
    <property type="protein sequence ID" value="KAK5044719.1"/>
    <property type="molecule type" value="Genomic_DNA"/>
</dbReference>
<evidence type="ECO:0000256" key="2">
    <source>
        <dbReference type="SAM" id="SignalP"/>
    </source>
</evidence>
<feature type="signal peptide" evidence="2">
    <location>
        <begin position="1"/>
        <end position="23"/>
    </location>
</feature>
<keyword evidence="4" id="KW-1185">Reference proteome</keyword>
<dbReference type="GeneID" id="89978650"/>
<keyword evidence="1" id="KW-0472">Membrane</keyword>
<reference evidence="3 4" key="1">
    <citation type="submission" date="2023-08" db="EMBL/GenBank/DDBJ databases">
        <title>Black Yeasts Isolated from many extreme environments.</title>
        <authorList>
            <person name="Coleine C."/>
            <person name="Stajich J.E."/>
            <person name="Selbmann L."/>
        </authorList>
    </citation>
    <scope>NUCLEOTIDE SEQUENCE [LARGE SCALE GENOMIC DNA]</scope>
    <source>
        <strain evidence="3 4">CCFEE 5792</strain>
    </source>
</reference>
<evidence type="ECO:0000313" key="3">
    <source>
        <dbReference type="EMBL" id="KAK5044719.1"/>
    </source>
</evidence>
<accession>A0AAV9MW06</accession>
<comment type="caution">
    <text evidence="3">The sequence shown here is derived from an EMBL/GenBank/DDBJ whole genome shotgun (WGS) entry which is preliminary data.</text>
</comment>
<protein>
    <submittedName>
        <fullName evidence="3">Uncharacterized protein</fullName>
    </submittedName>
</protein>
<keyword evidence="2" id="KW-0732">Signal</keyword>
<organism evidence="3 4">
    <name type="scientific">Exophiala bonariae</name>
    <dbReference type="NCBI Taxonomy" id="1690606"/>
    <lineage>
        <taxon>Eukaryota</taxon>
        <taxon>Fungi</taxon>
        <taxon>Dikarya</taxon>
        <taxon>Ascomycota</taxon>
        <taxon>Pezizomycotina</taxon>
        <taxon>Eurotiomycetes</taxon>
        <taxon>Chaetothyriomycetidae</taxon>
        <taxon>Chaetothyriales</taxon>
        <taxon>Herpotrichiellaceae</taxon>
        <taxon>Exophiala</taxon>
    </lineage>
</organism>
<keyword evidence="1" id="KW-0812">Transmembrane</keyword>
<name>A0AAV9MW06_9EURO</name>
<dbReference type="RefSeq" id="XP_064700372.1">
    <property type="nucleotide sequence ID" value="XM_064854029.1"/>
</dbReference>
<gene>
    <name evidence="3" type="ORF">LTR84_010493</name>
</gene>
<dbReference type="AlphaFoldDB" id="A0AAV9MW06"/>
<feature type="transmembrane region" description="Helical" evidence="1">
    <location>
        <begin position="170"/>
        <end position="186"/>
    </location>
</feature>
<feature type="transmembrane region" description="Helical" evidence="1">
    <location>
        <begin position="206"/>
        <end position="229"/>
    </location>
</feature>
<dbReference type="Proteomes" id="UP001358417">
    <property type="component" value="Unassembled WGS sequence"/>
</dbReference>